<evidence type="ECO:0000259" key="9">
    <source>
        <dbReference type="PROSITE" id="PS50850"/>
    </source>
</evidence>
<evidence type="ECO:0000256" key="6">
    <source>
        <dbReference type="ARBA" id="ARBA00023136"/>
    </source>
</evidence>
<dbReference type="AlphaFoldDB" id="A0A4S4AZ44"/>
<feature type="domain" description="Major facilitator superfamily (MFS) profile" evidence="9">
    <location>
        <begin position="272"/>
        <end position="459"/>
    </location>
</feature>
<feature type="transmembrane region" description="Helical" evidence="8">
    <location>
        <begin position="94"/>
        <end position="114"/>
    </location>
</feature>
<evidence type="ECO:0000256" key="8">
    <source>
        <dbReference type="SAM" id="Phobius"/>
    </source>
</evidence>
<feature type="region of interest" description="Disordered" evidence="7">
    <location>
        <begin position="1"/>
        <end position="36"/>
    </location>
</feature>
<feature type="transmembrane region" description="Helical" evidence="8">
    <location>
        <begin position="187"/>
        <end position="205"/>
    </location>
</feature>
<dbReference type="EMBL" id="SSOC01000003">
    <property type="protein sequence ID" value="THF65428.1"/>
    <property type="molecule type" value="Genomic_DNA"/>
</dbReference>
<dbReference type="PROSITE" id="PS50850">
    <property type="entry name" value="MFS"/>
    <property type="match status" value="1"/>
</dbReference>
<comment type="caution">
    <text evidence="10">The sequence shown here is derived from an EMBL/GenBank/DDBJ whole genome shotgun (WGS) entry which is preliminary data.</text>
</comment>
<organism evidence="10 11">
    <name type="scientific">Pseudothauera nasutitermitis</name>
    <dbReference type="NCBI Taxonomy" id="2565930"/>
    <lineage>
        <taxon>Bacteria</taxon>
        <taxon>Pseudomonadati</taxon>
        <taxon>Pseudomonadota</taxon>
        <taxon>Betaproteobacteria</taxon>
        <taxon>Rhodocyclales</taxon>
        <taxon>Zoogloeaceae</taxon>
        <taxon>Pseudothauera</taxon>
    </lineage>
</organism>
<keyword evidence="2" id="KW-0813">Transport</keyword>
<proteinExistence type="predicted"/>
<dbReference type="InterPro" id="IPR010290">
    <property type="entry name" value="TM_effector"/>
</dbReference>
<dbReference type="CDD" id="cd06173">
    <property type="entry name" value="MFS_MefA_like"/>
    <property type="match status" value="1"/>
</dbReference>
<dbReference type="PANTHER" id="PTHR23513">
    <property type="entry name" value="INTEGRAL MEMBRANE EFFLUX PROTEIN-RELATED"/>
    <property type="match status" value="1"/>
</dbReference>
<feature type="transmembrane region" description="Helical" evidence="8">
    <location>
        <begin position="211"/>
        <end position="236"/>
    </location>
</feature>
<feature type="transmembrane region" description="Helical" evidence="8">
    <location>
        <begin position="64"/>
        <end position="88"/>
    </location>
</feature>
<feature type="transmembrane region" description="Helical" evidence="8">
    <location>
        <begin position="307"/>
        <end position="328"/>
    </location>
</feature>
<dbReference type="GO" id="GO:0022857">
    <property type="term" value="F:transmembrane transporter activity"/>
    <property type="evidence" value="ECO:0007669"/>
    <property type="project" value="InterPro"/>
</dbReference>
<comment type="subcellular location">
    <subcellularLocation>
        <location evidence="1">Cell membrane</location>
        <topology evidence="1">Multi-pass membrane protein</topology>
    </subcellularLocation>
</comment>
<feature type="transmembrane region" description="Helical" evidence="8">
    <location>
        <begin position="154"/>
        <end position="175"/>
    </location>
</feature>
<dbReference type="Gene3D" id="1.20.1250.20">
    <property type="entry name" value="MFS general substrate transporter like domains"/>
    <property type="match status" value="2"/>
</dbReference>
<name>A0A4S4AZ44_9RHOO</name>
<gene>
    <name evidence="10" type="ORF">E6C76_07455</name>
</gene>
<keyword evidence="6 8" id="KW-0472">Membrane</keyword>
<accession>A0A4S4AZ44</accession>
<evidence type="ECO:0000256" key="7">
    <source>
        <dbReference type="SAM" id="MobiDB-lite"/>
    </source>
</evidence>
<feature type="transmembrane region" description="Helical" evidence="8">
    <location>
        <begin position="126"/>
        <end position="148"/>
    </location>
</feature>
<dbReference type="Proteomes" id="UP000308430">
    <property type="component" value="Unassembled WGS sequence"/>
</dbReference>
<feature type="transmembrane region" description="Helical" evidence="8">
    <location>
        <begin position="424"/>
        <end position="448"/>
    </location>
</feature>
<dbReference type="Pfam" id="PF05977">
    <property type="entry name" value="MFS_3"/>
    <property type="match status" value="1"/>
</dbReference>
<feature type="transmembrane region" description="Helical" evidence="8">
    <location>
        <begin position="340"/>
        <end position="373"/>
    </location>
</feature>
<evidence type="ECO:0000256" key="2">
    <source>
        <dbReference type="ARBA" id="ARBA00022448"/>
    </source>
</evidence>
<dbReference type="InterPro" id="IPR036259">
    <property type="entry name" value="MFS_trans_sf"/>
</dbReference>
<keyword evidence="5 8" id="KW-1133">Transmembrane helix</keyword>
<dbReference type="OrthoDB" id="7283966at2"/>
<protein>
    <submittedName>
        <fullName evidence="10">MFS transporter</fullName>
    </submittedName>
</protein>
<sequence>MTEPPASRAEESARPAPAGALRPESVAESCPGPGDAARPARHLSRLARFAVDISPLRASPAFRLLYLARGVALMVYAINAVAVAWQVYGLTQSSLHVALVGFCLAGGQLAGLVFGGRLADRHDRRALMVGSRIAYVGVIALLFGNALLPQPQLGLIYLAALAGGFTGGIGAPALLAALPAVVERQQLAAAGALSAIAAQLAALIGPVLAGALIAGTGLAGCYAVVLAASALTPLLLARLPRIKPAQADARPAPENTGVLAEWRDGLRFIRRSPMIAAMLWLDLIASLLAMPFVLLPQIASETLGGDAALVGVLHAAPALGALLAALCSGWTRSLQHPGRLLAAMAVLWGLAVAAAGLAGSLWAMLACLALAGIADTVGDIVRGALLQQHTPDALRGRVSAFWLVQSTLGPALGGLQMGYVARRFTVSTALLAGGAACTLGSAAAWAALPALRRRSAPPS</sequence>
<reference evidence="10 11" key="1">
    <citation type="submission" date="2019-04" db="EMBL/GenBank/DDBJ databases">
        <title>Azoarcus nasutitermitis sp. nov. isolated from termite nest.</title>
        <authorList>
            <person name="Lin S.-Y."/>
            <person name="Hameed A."/>
            <person name="Hsu Y.-H."/>
            <person name="Young C.-C."/>
        </authorList>
    </citation>
    <scope>NUCLEOTIDE SEQUENCE [LARGE SCALE GENOMIC DNA]</scope>
    <source>
        <strain evidence="10 11">CC-YHH838</strain>
    </source>
</reference>
<dbReference type="GO" id="GO:0005886">
    <property type="term" value="C:plasma membrane"/>
    <property type="evidence" value="ECO:0007669"/>
    <property type="project" value="UniProtKB-SubCell"/>
</dbReference>
<feature type="transmembrane region" description="Helical" evidence="8">
    <location>
        <begin position="275"/>
        <end position="295"/>
    </location>
</feature>
<evidence type="ECO:0000256" key="4">
    <source>
        <dbReference type="ARBA" id="ARBA00022692"/>
    </source>
</evidence>
<dbReference type="InterPro" id="IPR020846">
    <property type="entry name" value="MFS_dom"/>
</dbReference>
<dbReference type="RefSeq" id="WP_136347634.1">
    <property type="nucleotide sequence ID" value="NZ_SSOC01000003.1"/>
</dbReference>
<evidence type="ECO:0000256" key="1">
    <source>
        <dbReference type="ARBA" id="ARBA00004651"/>
    </source>
</evidence>
<keyword evidence="4 8" id="KW-0812">Transmembrane</keyword>
<keyword evidence="3" id="KW-1003">Cell membrane</keyword>
<evidence type="ECO:0000256" key="5">
    <source>
        <dbReference type="ARBA" id="ARBA00022989"/>
    </source>
</evidence>
<keyword evidence="11" id="KW-1185">Reference proteome</keyword>
<evidence type="ECO:0000313" key="11">
    <source>
        <dbReference type="Proteomes" id="UP000308430"/>
    </source>
</evidence>
<dbReference type="PANTHER" id="PTHR23513:SF9">
    <property type="entry name" value="ENTEROBACTIN EXPORTER ENTS"/>
    <property type="match status" value="1"/>
</dbReference>
<dbReference type="SUPFAM" id="SSF103473">
    <property type="entry name" value="MFS general substrate transporter"/>
    <property type="match status" value="1"/>
</dbReference>
<evidence type="ECO:0000256" key="3">
    <source>
        <dbReference type="ARBA" id="ARBA00022475"/>
    </source>
</evidence>
<evidence type="ECO:0000313" key="10">
    <source>
        <dbReference type="EMBL" id="THF65428.1"/>
    </source>
</evidence>